<dbReference type="FunFam" id="3.100.10.10:FF:000001">
    <property type="entry name" value="60S ribosomal protein L18"/>
    <property type="match status" value="1"/>
</dbReference>
<dbReference type="GO" id="GO:0006412">
    <property type="term" value="P:translation"/>
    <property type="evidence" value="ECO:0007669"/>
    <property type="project" value="InterPro"/>
</dbReference>
<evidence type="ECO:0000256" key="2">
    <source>
        <dbReference type="ARBA" id="ARBA00022980"/>
    </source>
</evidence>
<evidence type="ECO:0000256" key="4">
    <source>
        <dbReference type="ARBA" id="ARBA00035218"/>
    </source>
</evidence>
<comment type="similarity">
    <text evidence="1">Belongs to the eukaryotic ribosomal protein eL18 family.</text>
</comment>
<feature type="domain" description="Large ribosomal subunit protein uL15/eL18" evidence="7">
    <location>
        <begin position="2"/>
        <end position="188"/>
    </location>
</feature>
<evidence type="ECO:0000256" key="5">
    <source>
        <dbReference type="ARBA" id="ARBA00035323"/>
    </source>
</evidence>
<accession>A0A7E4V9Z6</accession>
<evidence type="ECO:0000256" key="3">
    <source>
        <dbReference type="ARBA" id="ARBA00023274"/>
    </source>
</evidence>
<evidence type="ECO:0000313" key="8">
    <source>
        <dbReference type="Proteomes" id="UP000492821"/>
    </source>
</evidence>
<feature type="compositionally biased region" description="Basic residues" evidence="6">
    <location>
        <begin position="178"/>
        <end position="188"/>
    </location>
</feature>
<reference evidence="8" key="1">
    <citation type="journal article" date="2013" name="Genetics">
        <title>The draft genome and transcriptome of Panagrellus redivivus are shaped by the harsh demands of a free-living lifestyle.</title>
        <authorList>
            <person name="Srinivasan J."/>
            <person name="Dillman A.R."/>
            <person name="Macchietto M.G."/>
            <person name="Heikkinen L."/>
            <person name="Lakso M."/>
            <person name="Fracchia K.M."/>
            <person name="Antoshechkin I."/>
            <person name="Mortazavi A."/>
            <person name="Wong G."/>
            <person name="Sternberg P.W."/>
        </authorList>
    </citation>
    <scope>NUCLEOTIDE SEQUENCE [LARGE SCALE GENOMIC DNA]</scope>
    <source>
        <strain evidence="8">MT8872</strain>
    </source>
</reference>
<evidence type="ECO:0000256" key="6">
    <source>
        <dbReference type="SAM" id="MobiDB-lite"/>
    </source>
</evidence>
<keyword evidence="3" id="KW-0687">Ribonucleoprotein</keyword>
<dbReference type="WBParaSite" id="Pan_g18275.t1">
    <property type="protein sequence ID" value="Pan_g18275.t1"/>
    <property type="gene ID" value="Pan_g18275"/>
</dbReference>
<organism evidence="8 9">
    <name type="scientific">Panagrellus redivivus</name>
    <name type="common">Microworm</name>
    <dbReference type="NCBI Taxonomy" id="6233"/>
    <lineage>
        <taxon>Eukaryota</taxon>
        <taxon>Metazoa</taxon>
        <taxon>Ecdysozoa</taxon>
        <taxon>Nematoda</taxon>
        <taxon>Chromadorea</taxon>
        <taxon>Rhabditida</taxon>
        <taxon>Tylenchina</taxon>
        <taxon>Panagrolaimomorpha</taxon>
        <taxon>Panagrolaimoidea</taxon>
        <taxon>Panagrolaimidae</taxon>
        <taxon>Panagrellus</taxon>
    </lineage>
</organism>
<keyword evidence="2" id="KW-0689">Ribosomal protein</keyword>
<dbReference type="Gene3D" id="3.100.10.10">
    <property type="match status" value="1"/>
</dbReference>
<evidence type="ECO:0000259" key="7">
    <source>
        <dbReference type="Pfam" id="PF17135"/>
    </source>
</evidence>
<dbReference type="InterPro" id="IPR000039">
    <property type="entry name" value="Ribosomal_eL18"/>
</dbReference>
<evidence type="ECO:0000313" key="9">
    <source>
        <dbReference type="WBParaSite" id="Pan_g18275.t1"/>
    </source>
</evidence>
<feature type="region of interest" description="Disordered" evidence="6">
    <location>
        <begin position="153"/>
        <end position="188"/>
    </location>
</feature>
<dbReference type="AlphaFoldDB" id="A0A7E4V9Z6"/>
<keyword evidence="8" id="KW-1185">Reference proteome</keyword>
<reference evidence="9" key="2">
    <citation type="submission" date="2020-10" db="UniProtKB">
        <authorList>
            <consortium name="WormBaseParasite"/>
        </authorList>
    </citation>
    <scope>IDENTIFICATION</scope>
</reference>
<protein>
    <recommendedName>
        <fullName evidence="4">Large ribosomal subunit protein eL18</fullName>
    </recommendedName>
    <alternativeName>
        <fullName evidence="5">60S ribosomal protein L18</fullName>
    </alternativeName>
</protein>
<evidence type="ECO:0000256" key="1">
    <source>
        <dbReference type="ARBA" id="ARBA00006815"/>
    </source>
</evidence>
<dbReference type="Pfam" id="PF17135">
    <property type="entry name" value="Ribosomal_L18"/>
    <property type="match status" value="1"/>
</dbReference>
<dbReference type="GO" id="GO:0022625">
    <property type="term" value="C:cytosolic large ribosomal subunit"/>
    <property type="evidence" value="ECO:0007669"/>
    <property type="project" value="TreeGrafter"/>
</dbReference>
<dbReference type="PANTHER" id="PTHR10934:SF2">
    <property type="entry name" value="LARGE RIBOSOMAL SUBUNIT PROTEIN EL18"/>
    <property type="match status" value="1"/>
</dbReference>
<proteinExistence type="inferred from homology"/>
<dbReference type="SUPFAM" id="SSF52080">
    <property type="entry name" value="Ribosomal proteins L15p and L18e"/>
    <property type="match status" value="1"/>
</dbReference>
<dbReference type="InterPro" id="IPR036227">
    <property type="entry name" value="Ribosomal_uL15/eL18_sf"/>
</dbReference>
<dbReference type="Proteomes" id="UP000492821">
    <property type="component" value="Unassembled WGS sequence"/>
</dbReference>
<dbReference type="GO" id="GO:0003723">
    <property type="term" value="F:RNA binding"/>
    <property type="evidence" value="ECO:0007669"/>
    <property type="project" value="TreeGrafter"/>
</dbReference>
<dbReference type="PANTHER" id="PTHR10934">
    <property type="entry name" value="60S RIBOSOMAL PROTEIN L18"/>
    <property type="match status" value="1"/>
</dbReference>
<dbReference type="InterPro" id="IPR021131">
    <property type="entry name" value="Ribosomal_uL15/eL18"/>
</dbReference>
<dbReference type="GO" id="GO:0003735">
    <property type="term" value="F:structural constituent of ribosome"/>
    <property type="evidence" value="ECO:0007669"/>
    <property type="project" value="InterPro"/>
</dbReference>
<name>A0A7E4V9Z6_PANRE</name>
<sequence>MGIDLNHKYDRRARRTAPKSEDPYVRLLAKLYTFLARKTDKKFNNIVLRRLFMAKTKRPPISIARIVRNLKKPGNENKTVVVVGTITDDKRIYAVPKFTIAALRATEAARARITQAGGEIITFDQLALRAPTGKNTLLIQGPRKSRVAEKHFGLAPGVPNGHSRPLVQSKGRKFERARGRRKSRGYKN</sequence>